<keyword evidence="3" id="KW-1185">Reference proteome</keyword>
<feature type="region of interest" description="Disordered" evidence="1">
    <location>
        <begin position="1"/>
        <end position="140"/>
    </location>
</feature>
<evidence type="ECO:0000313" key="3">
    <source>
        <dbReference type="Proteomes" id="UP001215712"/>
    </source>
</evidence>
<gene>
    <name evidence="2" type="ORF">N7493_005978</name>
</gene>
<feature type="region of interest" description="Disordered" evidence="1">
    <location>
        <begin position="365"/>
        <end position="517"/>
    </location>
</feature>
<feature type="compositionally biased region" description="Basic and acidic residues" evidence="1">
    <location>
        <begin position="439"/>
        <end position="448"/>
    </location>
</feature>
<reference evidence="2" key="2">
    <citation type="submission" date="2023-01" db="EMBL/GenBank/DDBJ databases">
        <authorList>
            <person name="Petersen C."/>
        </authorList>
    </citation>
    <scope>NUCLEOTIDE SEQUENCE</scope>
    <source>
        <strain evidence="2">IBT 17514</strain>
    </source>
</reference>
<proteinExistence type="predicted"/>
<dbReference type="EMBL" id="JAQJAN010000007">
    <property type="protein sequence ID" value="KAJ5726951.1"/>
    <property type="molecule type" value="Genomic_DNA"/>
</dbReference>
<feature type="compositionally biased region" description="Basic and acidic residues" evidence="1">
    <location>
        <begin position="188"/>
        <end position="198"/>
    </location>
</feature>
<protein>
    <submittedName>
        <fullName evidence="2">Uncharacterized protein</fullName>
    </submittedName>
</protein>
<feature type="compositionally biased region" description="Basic and acidic residues" evidence="1">
    <location>
        <begin position="29"/>
        <end position="38"/>
    </location>
</feature>
<feature type="region of interest" description="Disordered" evidence="1">
    <location>
        <begin position="167"/>
        <end position="228"/>
    </location>
</feature>
<name>A0AAD6HLG6_9EURO</name>
<dbReference type="Proteomes" id="UP001215712">
    <property type="component" value="Unassembled WGS sequence"/>
</dbReference>
<dbReference type="AlphaFoldDB" id="A0AAD6HLG6"/>
<feature type="compositionally biased region" description="Polar residues" evidence="1">
    <location>
        <begin position="294"/>
        <end position="307"/>
    </location>
</feature>
<feature type="compositionally biased region" description="Polar residues" evidence="1">
    <location>
        <begin position="314"/>
        <end position="330"/>
    </location>
</feature>
<reference evidence="2" key="1">
    <citation type="journal article" date="2023" name="IMA Fungus">
        <title>Comparative genomic study of the Penicillium genus elucidates a diverse pangenome and 15 lateral gene transfer events.</title>
        <authorList>
            <person name="Petersen C."/>
            <person name="Sorensen T."/>
            <person name="Nielsen M.R."/>
            <person name="Sondergaard T.E."/>
            <person name="Sorensen J.L."/>
            <person name="Fitzpatrick D.A."/>
            <person name="Frisvad J.C."/>
            <person name="Nielsen K.L."/>
        </authorList>
    </citation>
    <scope>NUCLEOTIDE SEQUENCE</scope>
    <source>
        <strain evidence="2">IBT 17514</strain>
    </source>
</reference>
<feature type="compositionally biased region" description="Polar residues" evidence="1">
    <location>
        <begin position="469"/>
        <end position="482"/>
    </location>
</feature>
<feature type="compositionally biased region" description="Polar residues" evidence="1">
    <location>
        <begin position="128"/>
        <end position="139"/>
    </location>
</feature>
<feature type="region of interest" description="Disordered" evidence="1">
    <location>
        <begin position="281"/>
        <end position="352"/>
    </location>
</feature>
<sequence>MARTMTMTKARPAQKNAISVPVLTYSDALPRDDLRDLKGGLQPELSQTPKEPGSSRPKADARSSKKPPPGGHATFDFQLTAPPEEVIPLSAQSGRSPVGSHTIGVALGSPGMIDLDKPLPPPRFNAPKFTQESPQLNKSSKWKKIGGLFRAKNALASPTYAARTMQKDQLKDTPNVNHQMGPENVTEEWPKIESDPKATHASYTSPQRARKLSFSGKKNPREKNRDASPILDVVIPDVQMERYSVMFSNVMTKNEKPSLLARRSKTLDNLHVPSAQDFLSAKLPPVPKRRATSPARSSFTLFPTPQHTKPLGVQNFSRGPSALNRSNTLPVESPSKPSMEHPRPFHNNNSLSSFESPVIANLFSERSNTPQSSSPLTRKDDKPLPAIKPEPVTHSRSRTASSPQVPPKPKQSEIKPEKNIQTSKPNPVEPRSRPAQQRDISRQREISQHRQTSQQKQTSQPRESKPSHNPEQSRPTRPSLTVKTKLEALPAPPPAPPAKVKSSSQPASPAVPAKDLPKELVPRISSAAIVASPLSMTSSPLTKFASPVITEREINSPRLRTNKKLPKIEVSTARSISVSKGKKQVIVPISARVEQSPNERFVDRRAMTPTITDAHGHRHVASQELQIESM</sequence>
<evidence type="ECO:0000313" key="2">
    <source>
        <dbReference type="EMBL" id="KAJ5726951.1"/>
    </source>
</evidence>
<feature type="compositionally biased region" description="Low complexity" evidence="1">
    <location>
        <begin position="498"/>
        <end position="514"/>
    </location>
</feature>
<evidence type="ECO:0000256" key="1">
    <source>
        <dbReference type="SAM" id="MobiDB-lite"/>
    </source>
</evidence>
<feature type="compositionally biased region" description="Polar residues" evidence="1">
    <location>
        <begin position="365"/>
        <end position="376"/>
    </location>
</feature>
<accession>A0AAD6HLG6</accession>
<feature type="compositionally biased region" description="Polar residues" evidence="1">
    <location>
        <begin position="449"/>
        <end position="461"/>
    </location>
</feature>
<comment type="caution">
    <text evidence="2">The sequence shown here is derived from an EMBL/GenBank/DDBJ whole genome shotgun (WGS) entry which is preliminary data.</text>
</comment>
<organism evidence="2 3">
    <name type="scientific">Penicillium malachiteum</name>
    <dbReference type="NCBI Taxonomy" id="1324776"/>
    <lineage>
        <taxon>Eukaryota</taxon>
        <taxon>Fungi</taxon>
        <taxon>Dikarya</taxon>
        <taxon>Ascomycota</taxon>
        <taxon>Pezizomycotina</taxon>
        <taxon>Eurotiomycetes</taxon>
        <taxon>Eurotiomycetidae</taxon>
        <taxon>Eurotiales</taxon>
        <taxon>Aspergillaceae</taxon>
        <taxon>Penicillium</taxon>
    </lineage>
</organism>